<evidence type="ECO:0008006" key="4">
    <source>
        <dbReference type="Google" id="ProtNLM"/>
    </source>
</evidence>
<accession>A0ABY4CSE7</accession>
<evidence type="ECO:0000313" key="2">
    <source>
        <dbReference type="EMBL" id="UOG73007.1"/>
    </source>
</evidence>
<organism evidence="2 3">
    <name type="scientific">Hymenobacter tibetensis</name>
    <dbReference type="NCBI Taxonomy" id="497967"/>
    <lineage>
        <taxon>Bacteria</taxon>
        <taxon>Pseudomonadati</taxon>
        <taxon>Bacteroidota</taxon>
        <taxon>Cytophagia</taxon>
        <taxon>Cytophagales</taxon>
        <taxon>Hymenobacteraceae</taxon>
        <taxon>Hymenobacter</taxon>
    </lineage>
</organism>
<name>A0ABY4CSE7_9BACT</name>
<keyword evidence="1" id="KW-1133">Transmembrane helix</keyword>
<dbReference type="Proteomes" id="UP000831113">
    <property type="component" value="Chromosome"/>
</dbReference>
<proteinExistence type="predicted"/>
<evidence type="ECO:0000313" key="3">
    <source>
        <dbReference type="Proteomes" id="UP000831113"/>
    </source>
</evidence>
<sequence>MLFFFGTGNTRVATVPLPGLACVHCGTTDSLTSTVFSRYVHLFWIPAFPIGKTSVTVCAHCKQTLTTREMPVAYQAPVRAIQAQARTPLTNFILLMLLGAAIVFIIVVGKTASRTSSKKSATAASTAVSTGTAENGFRDEQVAVGALYRFQANDDGRSYGLVQVTKVTTDSVYYKMTDVLRGELSDSSAALALRDSLSPAVPTNGVVKLQWHYATTGQGMFKALK</sequence>
<keyword evidence="1" id="KW-0472">Membrane</keyword>
<reference evidence="2 3" key="1">
    <citation type="submission" date="2022-03" db="EMBL/GenBank/DDBJ databases">
        <title>Hymenobactersp. isolated from the air.</title>
        <authorList>
            <person name="Won M."/>
            <person name="Kwon S.-W."/>
        </authorList>
    </citation>
    <scope>NUCLEOTIDE SEQUENCE [LARGE SCALE GENOMIC DNA]</scope>
    <source>
        <strain evidence="2 3">KACC 21982</strain>
    </source>
</reference>
<keyword evidence="3" id="KW-1185">Reference proteome</keyword>
<gene>
    <name evidence="2" type="ORF">MTX78_12815</name>
</gene>
<feature type="transmembrane region" description="Helical" evidence="1">
    <location>
        <begin position="89"/>
        <end position="109"/>
    </location>
</feature>
<evidence type="ECO:0000256" key="1">
    <source>
        <dbReference type="SAM" id="Phobius"/>
    </source>
</evidence>
<dbReference type="RefSeq" id="WP_243794694.1">
    <property type="nucleotide sequence ID" value="NZ_CP094669.1"/>
</dbReference>
<dbReference type="EMBL" id="CP094669">
    <property type="protein sequence ID" value="UOG73007.1"/>
    <property type="molecule type" value="Genomic_DNA"/>
</dbReference>
<keyword evidence="1" id="KW-0812">Transmembrane</keyword>
<protein>
    <recommendedName>
        <fullName evidence="4">Zinc-ribbon domain-containing protein</fullName>
    </recommendedName>
</protein>